<dbReference type="Gene3D" id="2.160.20.10">
    <property type="entry name" value="Single-stranded right-handed beta-helix, Pectin lyase-like"/>
    <property type="match status" value="1"/>
</dbReference>
<name>A0A0H4IIV7_9CAUD</name>
<dbReference type="InterPro" id="IPR011050">
    <property type="entry name" value="Pectin_lyase_fold/virulence"/>
</dbReference>
<gene>
    <name evidence="3" type="ORF">p02141_29</name>
</gene>
<protein>
    <submittedName>
        <fullName evidence="3">Putative carbohydrate binding protein</fullName>
    </submittedName>
</protein>
<comment type="subcellular location">
    <subcellularLocation>
        <location evidence="1">Virion</location>
    </subcellularLocation>
</comment>
<dbReference type="GO" id="GO:0044423">
    <property type="term" value="C:virion component"/>
    <property type="evidence" value="ECO:0007669"/>
    <property type="project" value="UniProtKB-KW"/>
</dbReference>
<organism evidence="3 4">
    <name type="scientific">Brucella phage 02_141</name>
    <dbReference type="NCBI Taxonomy" id="1667364"/>
    <lineage>
        <taxon>Viruses</taxon>
        <taxon>Duplodnaviria</taxon>
        <taxon>Heunggongvirae</taxon>
        <taxon>Uroviricota</taxon>
        <taxon>Caudoviricetes</taxon>
        <taxon>Perisivirus</taxon>
        <taxon>Perisivirus Tb</taxon>
    </lineage>
</organism>
<dbReference type="SUPFAM" id="SSF51126">
    <property type="entry name" value="Pectin lyase-like"/>
    <property type="match status" value="1"/>
</dbReference>
<proteinExistence type="predicted"/>
<keyword evidence="2" id="KW-0946">Virion</keyword>
<dbReference type="Proteomes" id="UP000222247">
    <property type="component" value="Segment"/>
</dbReference>
<reference evidence="3 4" key="1">
    <citation type="journal article" date="2015" name="Virol. J.">
        <title>Whole genome sequence comparison of ten diagnostic brucellaphages propagated on two Brucella abortus hosts.</title>
        <authorList>
            <person name="Tevdoradze E."/>
            <person name="Farlow J."/>
            <person name="Kotorashvili A."/>
            <person name="Skhirtladze N."/>
            <person name="Antadze I."/>
            <person name="Gunia S."/>
            <person name="Balarjishvili N."/>
            <person name="Kvachadze L."/>
            <person name="Kutateladze M."/>
        </authorList>
    </citation>
    <scope>NUCLEOTIDE SEQUENCE [LARGE SCALE GENOMIC DNA]</scope>
</reference>
<dbReference type="GO" id="GO:0051701">
    <property type="term" value="P:biological process involved in interaction with host"/>
    <property type="evidence" value="ECO:0007669"/>
    <property type="project" value="UniProtKB-ARBA"/>
</dbReference>
<sequence length="510" mass="53696">MTAKPGNARFALAASADFNGSIDAVSVSQVLSLAAFRSADGAWWEIAEPVVNVLAFGARPDNATNAGPSFQEALDYIAAVGYNRELYIPPVGTYLFTSGVTIGDGSAQRLALTIRGGGSGTRLVHSADKALFTILGDCTEFIARDFEVWAGVDQNDPTKGVFYIPNGLSRSSFYDIQGQQNGPNTRLSSFFYSEAGVPMDEITFHNIVEVHNHTGFRLGAGSSVWFVGGRSVGNYPATVCTGLDIVGGMGGVFVWGTDFIINHYNARVRNLTGSTNREIFFSQSCFDGGFIGLYIEDESYVNIVGCWAASADQACIECSFSGNGGVLNISGGTVYNAGVVSLNAGDKIGVIFGGLGRIDMSGVTVRENRNRGIYLTNPARTQFSNIRANNFFGNGTTGTNPCDIFVSGAAVVENNTVTNGIIRGSGDTIIRNNVGDAATITTPTIPASGTPITNQTGRTVEVFISGGTVSQVTKRGVPVFSSSNVSLLLQPGDAIAVTYTAAPTWAWVLP</sequence>
<evidence type="ECO:0000313" key="4">
    <source>
        <dbReference type="Proteomes" id="UP000222247"/>
    </source>
</evidence>
<accession>A0A0H4IIV7</accession>
<dbReference type="InterPro" id="IPR012334">
    <property type="entry name" value="Pectin_lyas_fold"/>
</dbReference>
<evidence type="ECO:0000256" key="1">
    <source>
        <dbReference type="ARBA" id="ARBA00004328"/>
    </source>
</evidence>
<dbReference type="GO" id="GO:0019058">
    <property type="term" value="P:viral life cycle"/>
    <property type="evidence" value="ECO:0007669"/>
    <property type="project" value="UniProtKB-ARBA"/>
</dbReference>
<dbReference type="EMBL" id="KJ133689">
    <property type="protein sequence ID" value="AKO59076.1"/>
    <property type="molecule type" value="Genomic_DNA"/>
</dbReference>
<evidence type="ECO:0000313" key="3">
    <source>
        <dbReference type="EMBL" id="AKO59076.1"/>
    </source>
</evidence>
<evidence type="ECO:0000256" key="2">
    <source>
        <dbReference type="ARBA" id="ARBA00022844"/>
    </source>
</evidence>